<accession>A0A3E5EEX9</accession>
<sequence>MLAFAAVFSGMLMNTPVLAAAEAEQTKGSISLGCPVEGLEFSLYRVADYKDTGGFALTEKFQNYRVSLESDEWRGTARTLADYAERDGIQADAVLKSGSDKTVCFENLSNGLYLVKGQEIEAQDNGKTKISVPPVSLIALPELRRKIRSI</sequence>
<evidence type="ECO:0000256" key="1">
    <source>
        <dbReference type="SAM" id="SignalP"/>
    </source>
</evidence>
<dbReference type="Proteomes" id="UP000261105">
    <property type="component" value="Unassembled WGS sequence"/>
</dbReference>
<evidence type="ECO:0000313" key="2">
    <source>
        <dbReference type="EMBL" id="RGN87516.1"/>
    </source>
</evidence>
<organism evidence="2 3">
    <name type="scientific">Blautia obeum</name>
    <dbReference type="NCBI Taxonomy" id="40520"/>
    <lineage>
        <taxon>Bacteria</taxon>
        <taxon>Bacillati</taxon>
        <taxon>Bacillota</taxon>
        <taxon>Clostridia</taxon>
        <taxon>Lachnospirales</taxon>
        <taxon>Lachnospiraceae</taxon>
        <taxon>Blautia</taxon>
    </lineage>
</organism>
<gene>
    <name evidence="2" type="ORF">DXB38_08440</name>
</gene>
<dbReference type="Gene3D" id="2.60.40.10">
    <property type="entry name" value="Immunoglobulins"/>
    <property type="match status" value="1"/>
</dbReference>
<dbReference type="AlphaFoldDB" id="A0A3E5EEX9"/>
<proteinExistence type="predicted"/>
<reference evidence="2 3" key="1">
    <citation type="submission" date="2018-08" db="EMBL/GenBank/DDBJ databases">
        <title>A genome reference for cultivated species of the human gut microbiota.</title>
        <authorList>
            <person name="Zou Y."/>
            <person name="Xue W."/>
            <person name="Luo G."/>
        </authorList>
    </citation>
    <scope>NUCLEOTIDE SEQUENCE [LARGE SCALE GENOMIC DNA]</scope>
    <source>
        <strain evidence="2 3">OM03-6</strain>
    </source>
</reference>
<keyword evidence="1" id="KW-0732">Signal</keyword>
<evidence type="ECO:0008006" key="4">
    <source>
        <dbReference type="Google" id="ProtNLM"/>
    </source>
</evidence>
<dbReference type="EMBL" id="QSUZ01000009">
    <property type="protein sequence ID" value="RGN87516.1"/>
    <property type="molecule type" value="Genomic_DNA"/>
</dbReference>
<feature type="chain" id="PRO_5017815370" description="Gram-positive pilin subunit D1 N-terminal domain-containing protein" evidence="1">
    <location>
        <begin position="20"/>
        <end position="150"/>
    </location>
</feature>
<evidence type="ECO:0000313" key="3">
    <source>
        <dbReference type="Proteomes" id="UP000261105"/>
    </source>
</evidence>
<protein>
    <recommendedName>
        <fullName evidence="4">Gram-positive pilin subunit D1 N-terminal domain-containing protein</fullName>
    </recommendedName>
</protein>
<dbReference type="InterPro" id="IPR013783">
    <property type="entry name" value="Ig-like_fold"/>
</dbReference>
<comment type="caution">
    <text evidence="2">The sequence shown here is derived from an EMBL/GenBank/DDBJ whole genome shotgun (WGS) entry which is preliminary data.</text>
</comment>
<feature type="signal peptide" evidence="1">
    <location>
        <begin position="1"/>
        <end position="19"/>
    </location>
</feature>
<name>A0A3E5EEX9_9FIRM</name>